<organism evidence="2">
    <name type="scientific">uncultured Rubrobacteraceae bacterium</name>
    <dbReference type="NCBI Taxonomy" id="349277"/>
    <lineage>
        <taxon>Bacteria</taxon>
        <taxon>Bacillati</taxon>
        <taxon>Actinomycetota</taxon>
        <taxon>Rubrobacteria</taxon>
        <taxon>Rubrobacterales</taxon>
        <taxon>Rubrobacteraceae</taxon>
        <taxon>environmental samples</taxon>
    </lineage>
</organism>
<name>A0A6J4QCP7_9ACTN</name>
<dbReference type="AlphaFoldDB" id="A0A6J4QCP7"/>
<sequence>ELELRDFEGFHPGDAEGGVAHPYRGFAGTRVDVRARRAQRGRPAIRLRGRGAPGLRLRRSPVLPEPLLRRHAGAPTGAGFLRSDLGLPAKSCGPERAPRGDILRSAGPHRQRSAFRDGDHGHTPRPGRRRTAALHATDNVFPAASQRGGSNGDPAGFAAVQGLDRRRRARLLRGGASAGGLRGSVRQGAGAWSADGRPRRRRRAARVHLAGPRRPRGVAHRPRSSLRGGSEARREAERRSSAPDRVPALQRRFARLRFHRGSQPEADVGSRSVRDGKLRRPGVLRRLRKRKLRGRAERASHVPGRRLPVGGELVPGLVPRCRGKTTVAGRAGRLLRFAPL</sequence>
<feature type="non-terminal residue" evidence="2">
    <location>
        <position position="340"/>
    </location>
</feature>
<keyword evidence="2" id="KW-0378">Hydrolase</keyword>
<feature type="non-terminal residue" evidence="2">
    <location>
        <position position="1"/>
    </location>
</feature>
<feature type="region of interest" description="Disordered" evidence="1">
    <location>
        <begin position="174"/>
        <end position="281"/>
    </location>
</feature>
<evidence type="ECO:0000256" key="1">
    <source>
        <dbReference type="SAM" id="MobiDB-lite"/>
    </source>
</evidence>
<feature type="compositionally biased region" description="Basic residues" evidence="1">
    <location>
        <begin position="198"/>
        <end position="224"/>
    </location>
</feature>
<feature type="compositionally biased region" description="Basic and acidic residues" evidence="1">
    <location>
        <begin position="230"/>
        <end position="242"/>
    </location>
</feature>
<evidence type="ECO:0000313" key="2">
    <source>
        <dbReference type="EMBL" id="CAA9440017.1"/>
    </source>
</evidence>
<dbReference type="EC" id="3.5.4.4" evidence="2"/>
<protein>
    <submittedName>
        <fullName evidence="2">Adenosine deaminase</fullName>
        <ecNumber evidence="2">3.5.4.4</ecNumber>
    </submittedName>
</protein>
<dbReference type="EMBL" id="CADCVB010000155">
    <property type="protein sequence ID" value="CAA9440017.1"/>
    <property type="molecule type" value="Genomic_DNA"/>
</dbReference>
<feature type="region of interest" description="Disordered" evidence="1">
    <location>
        <begin position="89"/>
        <end position="130"/>
    </location>
</feature>
<dbReference type="GO" id="GO:0016787">
    <property type="term" value="F:hydrolase activity"/>
    <property type="evidence" value="ECO:0007669"/>
    <property type="project" value="UniProtKB-KW"/>
</dbReference>
<accession>A0A6J4QCP7</accession>
<proteinExistence type="predicted"/>
<gene>
    <name evidence="2" type="ORF">AVDCRST_MAG78-2334</name>
</gene>
<reference evidence="2" key="1">
    <citation type="submission" date="2020-02" db="EMBL/GenBank/DDBJ databases">
        <authorList>
            <person name="Meier V. D."/>
        </authorList>
    </citation>
    <scope>NUCLEOTIDE SEQUENCE</scope>
    <source>
        <strain evidence="2">AVDCRST_MAG78</strain>
    </source>
</reference>